<evidence type="ECO:0000259" key="4">
    <source>
        <dbReference type="Pfam" id="PF09130"/>
    </source>
</evidence>
<proteinExistence type="predicted"/>
<dbReference type="InterPro" id="IPR036291">
    <property type="entry name" value="NAD(P)-bd_dom_sf"/>
</dbReference>
<feature type="active site" evidence="2">
    <location>
        <position position="174"/>
    </location>
</feature>
<name>A0A379KED6_PSEPU</name>
<dbReference type="EC" id="1.1.1.60" evidence="5"/>
<dbReference type="InterPro" id="IPR015814">
    <property type="entry name" value="Pgluconate_DH_NAD-bd_C"/>
</dbReference>
<dbReference type="GO" id="GO:0050661">
    <property type="term" value="F:NADP binding"/>
    <property type="evidence" value="ECO:0007669"/>
    <property type="project" value="InterPro"/>
</dbReference>
<dbReference type="EMBL" id="UGUY01000001">
    <property type="protein sequence ID" value="SUD65979.1"/>
    <property type="molecule type" value="Genomic_DNA"/>
</dbReference>
<evidence type="ECO:0000313" key="6">
    <source>
        <dbReference type="Proteomes" id="UP000254602"/>
    </source>
</evidence>
<dbReference type="Pfam" id="PF09130">
    <property type="entry name" value="DUF1932"/>
    <property type="match status" value="1"/>
</dbReference>
<gene>
    <name evidence="5" type="primary">garR_1</name>
    <name evidence="5" type="ORF">NCTC7914_00003</name>
</gene>
<evidence type="ECO:0000313" key="5">
    <source>
        <dbReference type="EMBL" id="SUD65979.1"/>
    </source>
</evidence>
<dbReference type="GO" id="GO:0008679">
    <property type="term" value="F:2-hydroxy-3-oxopropionate reductase activity"/>
    <property type="evidence" value="ECO:0007669"/>
    <property type="project" value="UniProtKB-EC"/>
</dbReference>
<organism evidence="5 6">
    <name type="scientific">Pseudomonas putida</name>
    <name type="common">Arthrobacter siderocapsulatus</name>
    <dbReference type="NCBI Taxonomy" id="303"/>
    <lineage>
        <taxon>Bacteria</taxon>
        <taxon>Pseudomonadati</taxon>
        <taxon>Pseudomonadota</taxon>
        <taxon>Gammaproteobacteria</taxon>
        <taxon>Pseudomonadales</taxon>
        <taxon>Pseudomonadaceae</taxon>
        <taxon>Pseudomonas</taxon>
    </lineage>
</organism>
<dbReference type="Proteomes" id="UP000254602">
    <property type="component" value="Unassembled WGS sequence"/>
</dbReference>
<dbReference type="SUPFAM" id="SSF48179">
    <property type="entry name" value="6-phosphogluconate dehydrogenase C-terminal domain-like"/>
    <property type="match status" value="1"/>
</dbReference>
<accession>A0A379KED6</accession>
<feature type="domain" description="6-phosphogluconate dehydrogenase NADP-binding" evidence="3">
    <location>
        <begin position="6"/>
        <end position="126"/>
    </location>
</feature>
<dbReference type="InterPro" id="IPR013328">
    <property type="entry name" value="6PGD_dom2"/>
</dbReference>
<dbReference type="InterPro" id="IPR015815">
    <property type="entry name" value="HIBADH-related"/>
</dbReference>
<dbReference type="InterPro" id="IPR006115">
    <property type="entry name" value="6PGDH_NADP-bd"/>
</dbReference>
<reference evidence="5 6" key="1">
    <citation type="submission" date="2018-06" db="EMBL/GenBank/DDBJ databases">
        <authorList>
            <consortium name="Pathogen Informatics"/>
            <person name="Doyle S."/>
        </authorList>
    </citation>
    <scope>NUCLEOTIDE SEQUENCE [LARGE SCALE GENOMIC DNA]</scope>
    <source>
        <strain evidence="5 6">NCTC7914</strain>
    </source>
</reference>
<evidence type="ECO:0000256" key="2">
    <source>
        <dbReference type="PIRSR" id="PIRSR000103-1"/>
    </source>
</evidence>
<dbReference type="Pfam" id="PF03446">
    <property type="entry name" value="NAD_binding_2"/>
    <property type="match status" value="1"/>
</dbReference>
<dbReference type="Gene3D" id="3.40.50.720">
    <property type="entry name" value="NAD(P)-binding Rossmann-like Domain"/>
    <property type="match status" value="1"/>
</dbReference>
<dbReference type="Gene3D" id="1.10.1040.10">
    <property type="entry name" value="N-(1-d-carboxylethyl)-l-norvaline Dehydrogenase, domain 2"/>
    <property type="match status" value="1"/>
</dbReference>
<dbReference type="AlphaFoldDB" id="A0A379KED6"/>
<dbReference type="RefSeq" id="WP_115272884.1">
    <property type="nucleotide sequence ID" value="NZ_JABTYF010000030.1"/>
</dbReference>
<keyword evidence="1 5" id="KW-0560">Oxidoreductase</keyword>
<dbReference type="SUPFAM" id="SSF51735">
    <property type="entry name" value="NAD(P)-binding Rossmann-fold domains"/>
    <property type="match status" value="1"/>
</dbReference>
<evidence type="ECO:0000259" key="3">
    <source>
        <dbReference type="Pfam" id="PF03446"/>
    </source>
</evidence>
<feature type="domain" description="Phosphogluconate dehydrogenase NAD-binding putative C-terminal" evidence="4">
    <location>
        <begin position="195"/>
        <end position="266"/>
    </location>
</feature>
<protein>
    <submittedName>
        <fullName evidence="5">Phosphogluconate dehydrogenase</fullName>
        <ecNumber evidence="5">1.1.1.60</ecNumber>
    </submittedName>
</protein>
<dbReference type="PIRSF" id="PIRSF000103">
    <property type="entry name" value="HIBADH"/>
    <property type="match status" value="1"/>
</dbReference>
<evidence type="ECO:0000256" key="1">
    <source>
        <dbReference type="ARBA" id="ARBA00023002"/>
    </source>
</evidence>
<dbReference type="InterPro" id="IPR008927">
    <property type="entry name" value="6-PGluconate_DH-like_C_sf"/>
</dbReference>
<sequence>MYIKTLGLIGFGEAGAILAQDIARQGVHVQVYDKLQQDEACRGALLTKAQACGVRLCASAIDASDGADLVMSAVTAGAALEVALHLMPQLRSGQVFMDLNSVAPATKKAAHQAATHHGVDYVDAAVMAPLPPQRLKTPMLLGGPRALELETALKGLGLKVQTVANTIGVASSIKMCRSIMIKGLEALTTECMATARQYGAEDFVLASLHESFPGSGWDGTLAHYLISRVAEHGFRRAEEMEEVARTVSDVGVDAHMSLATAATQRAFAQAIRNAGLVYADLLPFDWAQVVDQLQATPTKRP</sequence>